<name>A0A9X2J857_9GAMM</name>
<keyword evidence="2" id="KW-1185">Reference proteome</keyword>
<sequence length="110" mass="12889">MLPFFMFEDFLIQDDKVVQVRASSDNTLKKNAADRRELALTWLRQNPEIRPVATLDTTIQFEIIKKYGPEMDPIRVGKMTAAEYRKYKRIIASEYPALCIKPSQRYHHGN</sequence>
<dbReference type="Proteomes" id="UP001139028">
    <property type="component" value="Unassembled WGS sequence"/>
</dbReference>
<evidence type="ECO:0000313" key="2">
    <source>
        <dbReference type="Proteomes" id="UP001139028"/>
    </source>
</evidence>
<comment type="caution">
    <text evidence="1">The sequence shown here is derived from an EMBL/GenBank/DDBJ whole genome shotgun (WGS) entry which is preliminary data.</text>
</comment>
<proteinExistence type="predicted"/>
<accession>A0A9X2J857</accession>
<evidence type="ECO:0000313" key="1">
    <source>
        <dbReference type="EMBL" id="MCO1335191.1"/>
    </source>
</evidence>
<dbReference type="EMBL" id="JALBWM010000053">
    <property type="protein sequence ID" value="MCO1335191.1"/>
    <property type="molecule type" value="Genomic_DNA"/>
</dbReference>
<dbReference type="AlphaFoldDB" id="A0A9X2J857"/>
<reference evidence="1" key="1">
    <citation type="journal article" date="2022" name="Arch. Microbiol.">
        <title>Microbulbifer okhotskensis sp. nov., isolated from a deep bottom sediment of the Okhotsk Sea.</title>
        <authorList>
            <person name="Romanenko L."/>
            <person name="Kurilenko V."/>
            <person name="Otstavnykh N."/>
            <person name="Velansky P."/>
            <person name="Isaeva M."/>
            <person name="Mikhailov V."/>
        </authorList>
    </citation>
    <scope>NUCLEOTIDE SEQUENCE</scope>
    <source>
        <strain evidence="1">OS29</strain>
    </source>
</reference>
<protein>
    <submittedName>
        <fullName evidence="1">Uncharacterized protein</fullName>
    </submittedName>
</protein>
<organism evidence="1 2">
    <name type="scientific">Microbulbifer okhotskensis</name>
    <dbReference type="NCBI Taxonomy" id="2926617"/>
    <lineage>
        <taxon>Bacteria</taxon>
        <taxon>Pseudomonadati</taxon>
        <taxon>Pseudomonadota</taxon>
        <taxon>Gammaproteobacteria</taxon>
        <taxon>Cellvibrionales</taxon>
        <taxon>Microbulbiferaceae</taxon>
        <taxon>Microbulbifer</taxon>
    </lineage>
</organism>
<gene>
    <name evidence="1" type="ORF">MO867_12695</name>
</gene>
<dbReference type="RefSeq" id="WP_252468214.1">
    <property type="nucleotide sequence ID" value="NZ_JALBWM010000053.1"/>
</dbReference>